<organism evidence="1">
    <name type="scientific">uncultured Thiotrichaceae bacterium</name>
    <dbReference type="NCBI Taxonomy" id="298394"/>
    <lineage>
        <taxon>Bacteria</taxon>
        <taxon>Pseudomonadati</taxon>
        <taxon>Pseudomonadota</taxon>
        <taxon>Gammaproteobacteria</taxon>
        <taxon>Thiotrichales</taxon>
        <taxon>Thiotrichaceae</taxon>
        <taxon>environmental samples</taxon>
    </lineage>
</organism>
<sequence length="98" mass="11503">FLKKEYSRKEKLEKNHPHYSLCTQDHEPIFIDFKVKTDLKVRSNTSIYSKDVDLLQKGTVFHGFCRGEFDVINDNITGYWVAVEGKGYAFSHYLEPIQ</sequence>
<gene>
    <name evidence="1" type="ORF">HELGO_WM61984</name>
</gene>
<feature type="non-terminal residue" evidence="1">
    <location>
        <position position="1"/>
    </location>
</feature>
<evidence type="ECO:0000313" key="1">
    <source>
        <dbReference type="EMBL" id="CAA6827789.1"/>
    </source>
</evidence>
<protein>
    <recommendedName>
        <fullName evidence="2">SH3 domain-containing protein</fullName>
    </recommendedName>
</protein>
<evidence type="ECO:0008006" key="2">
    <source>
        <dbReference type="Google" id="ProtNLM"/>
    </source>
</evidence>
<reference evidence="1" key="1">
    <citation type="submission" date="2020-01" db="EMBL/GenBank/DDBJ databases">
        <authorList>
            <person name="Meier V. D."/>
            <person name="Meier V D."/>
        </authorList>
    </citation>
    <scope>NUCLEOTIDE SEQUENCE</scope>
    <source>
        <strain evidence="1">HLG_WM_MAG_07</strain>
    </source>
</reference>
<name>A0A6S6U7N8_9GAMM</name>
<proteinExistence type="predicted"/>
<dbReference type="EMBL" id="CACVAY010000143">
    <property type="protein sequence ID" value="CAA6827789.1"/>
    <property type="molecule type" value="Genomic_DNA"/>
</dbReference>
<dbReference type="AlphaFoldDB" id="A0A6S6U7N8"/>
<accession>A0A6S6U7N8</accession>